<accession>A0A517Z9D3</accession>
<keyword evidence="4" id="KW-1185">Reference proteome</keyword>
<feature type="transmembrane region" description="Helical" evidence="2">
    <location>
        <begin position="47"/>
        <end position="68"/>
    </location>
</feature>
<protein>
    <submittedName>
        <fullName evidence="3">Uncharacterized protein</fullName>
    </submittedName>
</protein>
<name>A0A517Z9D3_9PLAN</name>
<evidence type="ECO:0000313" key="3">
    <source>
        <dbReference type="EMBL" id="QDU39095.1"/>
    </source>
</evidence>
<reference evidence="3 4" key="1">
    <citation type="submission" date="2019-02" db="EMBL/GenBank/DDBJ databases">
        <title>Deep-cultivation of Planctomycetes and their phenomic and genomic characterization uncovers novel biology.</title>
        <authorList>
            <person name="Wiegand S."/>
            <person name="Jogler M."/>
            <person name="Boedeker C."/>
            <person name="Pinto D."/>
            <person name="Vollmers J."/>
            <person name="Rivas-Marin E."/>
            <person name="Kohn T."/>
            <person name="Peeters S.H."/>
            <person name="Heuer A."/>
            <person name="Rast P."/>
            <person name="Oberbeckmann S."/>
            <person name="Bunk B."/>
            <person name="Jeske O."/>
            <person name="Meyerdierks A."/>
            <person name="Storesund J.E."/>
            <person name="Kallscheuer N."/>
            <person name="Luecker S."/>
            <person name="Lage O.M."/>
            <person name="Pohl T."/>
            <person name="Merkel B.J."/>
            <person name="Hornburger P."/>
            <person name="Mueller R.-W."/>
            <person name="Bruemmer F."/>
            <person name="Labrenz M."/>
            <person name="Spormann A.M."/>
            <person name="Op den Camp H."/>
            <person name="Overmann J."/>
            <person name="Amann R."/>
            <person name="Jetten M.S.M."/>
            <person name="Mascher T."/>
            <person name="Medema M.H."/>
            <person name="Devos D.P."/>
            <person name="Kaster A.-K."/>
            <person name="Ovreas L."/>
            <person name="Rohde M."/>
            <person name="Galperin M.Y."/>
            <person name="Jogler C."/>
        </authorList>
    </citation>
    <scope>NUCLEOTIDE SEQUENCE [LARGE SCALE GENOMIC DNA]</scope>
    <source>
        <strain evidence="3 4">Mal4</strain>
    </source>
</reference>
<keyword evidence="2" id="KW-1133">Transmembrane helix</keyword>
<dbReference type="KEGG" id="mri:Mal4_34300"/>
<dbReference type="Proteomes" id="UP000320496">
    <property type="component" value="Chromosome"/>
</dbReference>
<gene>
    <name evidence="3" type="ORF">Mal4_34300</name>
</gene>
<dbReference type="EMBL" id="CP036275">
    <property type="protein sequence ID" value="QDU39095.1"/>
    <property type="molecule type" value="Genomic_DNA"/>
</dbReference>
<sequence length="292" mass="31183">MNIRGHGVTTGTPVALEMESDTPGWASMIPSAPRGIERTMNRPANRLVVASVTVLGLIGLTSLVAAPIDEGASPTATAPMCEFCRQDAAVAKESESAEGCGQCSGEKCAGGCQEGACAGRAGDTNDESEDNTVAQRRGRGPGPGPGPGRGRGAGRGPDADFERDHDVFHDLLEHHKEIRRTVKRLEDGVETLTESDNPTVADAIQEHVHAMYRRVDENRPIRRRDPLFNAIFSNASKVKMQVEETDQGVRVIETSDDPFVARLIQAHAAVVSAFVKHGHAEAMKNHPVPAAE</sequence>
<organism evidence="3 4">
    <name type="scientific">Maioricimonas rarisocia</name>
    <dbReference type="NCBI Taxonomy" id="2528026"/>
    <lineage>
        <taxon>Bacteria</taxon>
        <taxon>Pseudomonadati</taxon>
        <taxon>Planctomycetota</taxon>
        <taxon>Planctomycetia</taxon>
        <taxon>Planctomycetales</taxon>
        <taxon>Planctomycetaceae</taxon>
        <taxon>Maioricimonas</taxon>
    </lineage>
</organism>
<proteinExistence type="predicted"/>
<dbReference type="AlphaFoldDB" id="A0A517Z9D3"/>
<keyword evidence="2" id="KW-0472">Membrane</keyword>
<feature type="region of interest" description="Disordered" evidence="1">
    <location>
        <begin position="119"/>
        <end position="162"/>
    </location>
</feature>
<evidence type="ECO:0000256" key="1">
    <source>
        <dbReference type="SAM" id="MobiDB-lite"/>
    </source>
</evidence>
<keyword evidence="2" id="KW-0812">Transmembrane</keyword>
<evidence type="ECO:0000313" key="4">
    <source>
        <dbReference type="Proteomes" id="UP000320496"/>
    </source>
</evidence>
<evidence type="ECO:0000256" key="2">
    <source>
        <dbReference type="SAM" id="Phobius"/>
    </source>
</evidence>